<evidence type="ECO:0000313" key="2">
    <source>
        <dbReference type="Proteomes" id="UP000001976"/>
    </source>
</evidence>
<dbReference type="PIR" id="E95412">
    <property type="entry name" value="E95412"/>
</dbReference>
<dbReference type="KEGG" id="sme:SMa2235"/>
<dbReference type="EnsemblBacteria" id="AAK65863">
    <property type="protein sequence ID" value="AAK65863"/>
    <property type="gene ID" value="SMa2235"/>
</dbReference>
<dbReference type="HOGENOM" id="CLU_522383_0_0_5"/>
<protein>
    <recommendedName>
        <fullName evidence="3">Restriction endonuclease</fullName>
    </recommendedName>
</protein>
<name>Q92XN9_RHIME</name>
<dbReference type="EMBL" id="AE006469">
    <property type="protein sequence ID" value="AAK65863.1"/>
    <property type="molecule type" value="Genomic_DNA"/>
</dbReference>
<geneLocation type="plasmid" evidence="1 2">
    <name>pSymA</name>
</geneLocation>
<sequence>MRPPTPVRFSKNPMDMYPKGTKALAALMKRLSDTDDVRLLVMIWAMHTLQGKRAAIARNYIRFPREAYNAQIGSLYFAPKWEMETLVTLTLNTPKYVFPAHVRDPIDTEEFSHFAHLLNLVKKVEDDESRQHVNLDTIMREFHKLGHRQFPWQTGWDNIASVYRHIFIYGDGPCAKHFEDTYGLSVSDFVGCAFALYVQMGLSPFNPALEAVPFAVADGAIAKTLAMVSQDLYRARAESRALYAKFRNSLGPIPLAYHPSYLRMKPIIRYTGAKNHYIAPFPELVLMRATVGLYYDLIGASTSVMNHARTRFEVYAREVIKAYCPEFDPEPAIKYKHKNSDAETPDVLLKRAGQVVSVFECKATKLSFQAQYGDDPAEDATDQYKQIANAVFQLWRFFSHVRRGIINVPLAEEVNAVVLTMEPWTQTSKELRKKMIEEAEKIAVVKEPEMTEADKRTPLFVSINELEYVLGHSDGDQMLATFKTATEDRYAGWGAREVRRDLGNMPEKVKRYPFTPGAFLPWWDHAETRARDRLAVAKETAEEE</sequence>
<keyword evidence="2" id="KW-1185">Reference proteome</keyword>
<evidence type="ECO:0008006" key="3">
    <source>
        <dbReference type="Google" id="ProtNLM"/>
    </source>
</evidence>
<proteinExistence type="predicted"/>
<organism evidence="1 2">
    <name type="scientific">Rhizobium meliloti (strain 1021)</name>
    <name type="common">Ensifer meliloti</name>
    <name type="synonym">Sinorhizobium meliloti</name>
    <dbReference type="NCBI Taxonomy" id="266834"/>
    <lineage>
        <taxon>Bacteria</taxon>
        <taxon>Pseudomonadati</taxon>
        <taxon>Pseudomonadota</taxon>
        <taxon>Alphaproteobacteria</taxon>
        <taxon>Hyphomicrobiales</taxon>
        <taxon>Rhizobiaceae</taxon>
        <taxon>Sinorhizobium/Ensifer group</taxon>
        <taxon>Sinorhizobium</taxon>
    </lineage>
</organism>
<gene>
    <name evidence="1" type="ORF">SMa2235</name>
</gene>
<keyword evidence="1" id="KW-0614">Plasmid</keyword>
<accession>Q92XN9</accession>
<reference evidence="2" key="2">
    <citation type="journal article" date="2001" name="Science">
        <title>The composite genome of the legume symbiont Sinorhizobium meliloti.</title>
        <authorList>
            <person name="Galibert F."/>
            <person name="Finan T.M."/>
            <person name="Long S.R."/>
            <person name="Puehler A."/>
            <person name="Abola P."/>
            <person name="Ampe F."/>
            <person name="Barloy-Hubler F."/>
            <person name="Barnett M.J."/>
            <person name="Becker A."/>
            <person name="Boistard P."/>
            <person name="Bothe G."/>
            <person name="Boutry M."/>
            <person name="Bowser L."/>
            <person name="Buhrmester J."/>
            <person name="Cadieu E."/>
            <person name="Capela D."/>
            <person name="Chain P."/>
            <person name="Cowie A."/>
            <person name="Davis R.W."/>
            <person name="Dreano S."/>
            <person name="Federspiel N.A."/>
            <person name="Fisher R.F."/>
            <person name="Gloux S."/>
            <person name="Godrie T."/>
            <person name="Goffeau A."/>
            <person name="Golding B."/>
            <person name="Gouzy J."/>
            <person name="Gurjal M."/>
            <person name="Hernandez-Lucas I."/>
            <person name="Hong A."/>
            <person name="Huizar L."/>
            <person name="Hyman R.W."/>
            <person name="Jones T."/>
            <person name="Kahn D."/>
            <person name="Kahn M.L."/>
            <person name="Kalman S."/>
            <person name="Keating D.H."/>
            <person name="Kiss E."/>
            <person name="Komp C."/>
            <person name="Lelaure V."/>
            <person name="Masuy D."/>
            <person name="Palm C."/>
            <person name="Peck M.C."/>
            <person name="Pohl T.M."/>
            <person name="Portetelle D."/>
            <person name="Purnelle B."/>
            <person name="Ramsperger U."/>
            <person name="Surzycki R."/>
            <person name="Thebault P."/>
            <person name="Vandenbol M."/>
            <person name="Vorhoelter F.J."/>
            <person name="Weidner S."/>
            <person name="Wells D.H."/>
            <person name="Wong K."/>
            <person name="Yeh K.-C."/>
            <person name="Batut J."/>
        </authorList>
    </citation>
    <scope>NUCLEOTIDE SEQUENCE [LARGE SCALE GENOMIC DNA]</scope>
    <source>
        <strain evidence="2">1021</strain>
        <plasmid evidence="2">Plasmid pSymA</plasmid>
    </source>
</reference>
<reference evidence="1 2" key="1">
    <citation type="journal article" date="2001" name="Proc. Natl. Acad. Sci. U.S.A.">
        <title>Nucleotide sequence and predicted functions of the entire Sinorhizobium meliloti pSymA megaplasmid.</title>
        <authorList>
            <person name="Barnett M.J."/>
            <person name="Fisher R.F."/>
            <person name="Jones T."/>
            <person name="Komp C."/>
            <person name="Abola A.P."/>
            <person name="Barloy-Hubler F."/>
            <person name="Bowser L."/>
            <person name="Capela D."/>
            <person name="Galibert F."/>
            <person name="Gouzy J."/>
            <person name="Gurjal M."/>
            <person name="Hong A."/>
            <person name="Huizar L."/>
            <person name="Hyman R.W."/>
            <person name="Kahn D."/>
            <person name="Kahn M.L."/>
            <person name="Kalman S."/>
            <person name="Keating D.H."/>
            <person name="Palm C."/>
            <person name="Peck M.C."/>
            <person name="Surzycki R."/>
            <person name="Wells D.H."/>
            <person name="Yeh K.-C."/>
            <person name="Davis R.W."/>
            <person name="Federspiel N.A."/>
            <person name="Long S.R."/>
        </authorList>
    </citation>
    <scope>NUCLEOTIDE SEQUENCE [LARGE SCALE GENOMIC DNA]</scope>
    <source>
        <strain evidence="1 2">1021</strain>
        <plasmid evidence="2">Plasmid pSymA</plasmid>
    </source>
</reference>
<dbReference type="PATRIC" id="fig|266834.11.peg.1260"/>
<evidence type="ECO:0000313" key="1">
    <source>
        <dbReference type="EMBL" id="AAK65863.1"/>
    </source>
</evidence>
<dbReference type="Proteomes" id="UP000001976">
    <property type="component" value="Plasmid pSymA"/>
</dbReference>
<dbReference type="AlphaFoldDB" id="Q92XN9"/>
<dbReference type="OrthoDB" id="8114910at2"/>